<dbReference type="AlphaFoldDB" id="A0A158ITA1"/>
<dbReference type="InterPro" id="IPR036526">
    <property type="entry name" value="C-N_Hydrolase_sf"/>
</dbReference>
<comment type="caution">
    <text evidence="1">The sequence shown here is derived from an EMBL/GenBank/DDBJ whole genome shotgun (WGS) entry which is preliminary data.</text>
</comment>
<protein>
    <submittedName>
        <fullName evidence="1">Uncharacterized protein</fullName>
    </submittedName>
</protein>
<evidence type="ECO:0000313" key="1">
    <source>
        <dbReference type="EMBL" id="SAL59788.1"/>
    </source>
</evidence>
<evidence type="ECO:0000313" key="2">
    <source>
        <dbReference type="Proteomes" id="UP000054977"/>
    </source>
</evidence>
<dbReference type="RefSeq" id="WP_087670045.1">
    <property type="nucleotide sequence ID" value="NZ_FCNW02000043.1"/>
</dbReference>
<name>A0A158ITA1_9BURK</name>
<organism evidence="1 2">
    <name type="scientific">Caballeronia humi</name>
    <dbReference type="NCBI Taxonomy" id="326474"/>
    <lineage>
        <taxon>Bacteria</taxon>
        <taxon>Pseudomonadati</taxon>
        <taxon>Pseudomonadota</taxon>
        <taxon>Betaproteobacteria</taxon>
        <taxon>Burkholderiales</taxon>
        <taxon>Burkholderiaceae</taxon>
        <taxon>Caballeronia</taxon>
    </lineage>
</organism>
<dbReference type="Proteomes" id="UP000054977">
    <property type="component" value="Unassembled WGS sequence"/>
</dbReference>
<dbReference type="SUPFAM" id="SSF56317">
    <property type="entry name" value="Carbon-nitrogen hydrolase"/>
    <property type="match status" value="1"/>
</dbReference>
<keyword evidence="2" id="KW-1185">Reference proteome</keyword>
<accession>A0A158ITA1</accession>
<dbReference type="EMBL" id="FCNW02000043">
    <property type="protein sequence ID" value="SAL59788.1"/>
    <property type="molecule type" value="Genomic_DNA"/>
</dbReference>
<proteinExistence type="predicted"/>
<dbReference type="STRING" id="326474.AWB65_05373"/>
<gene>
    <name evidence="1" type="ORF">AWB65_05373</name>
</gene>
<reference evidence="1" key="1">
    <citation type="submission" date="2016-01" db="EMBL/GenBank/DDBJ databases">
        <authorList>
            <person name="Peeters C."/>
        </authorList>
    </citation>
    <scope>NUCLEOTIDE SEQUENCE [LARGE SCALE GENOMIC DNA]</scope>
    <source>
        <strain evidence="1">LMG 22934</strain>
    </source>
</reference>
<dbReference type="OrthoDB" id="8737571at2"/>
<sequence length="581" mass="63539">MRIIDLIHHLLPAGTDAAYLVEAPTKEALNRPGGIRATYPSYTLCPIWPPDLFAVTGLIIDLSGCYTEASPDRAALRQHEVYIEDVRVIATSWESMLSPPKEVEALWRELVSFHGQVAISDICRNKSAVATLLKLFAIADEASMGMGWDASASGEALTEFASIVMLNSLHGAEPPFKLPYWPTSLAGMVSPDVVIVLPKAITTTKGCTIRSLSHHLALLPCRSTIEPSWSLVSRDRSDATDIRLLLIPFPFEVSDNCFRLSVPKTKLANGTSFAAFFELEQKWLTDVDGRISGKQLAKDLVLPLVEQAKAKAGGVVPHGIVLPECALSADVAKELVEAIASTGVEFVTTGVLDFDSNSRRWLNQAKTFAYVGSLGAVELTQNKHHRWRIDKVQATQYGLDFDPDPSNDQWWEDIGVTHRTLPFYAIRADMTMVTLICEDLARMDPAMNAIRAVGPNLVIALLMDGPQSAKRWPGRYAGVLADEPGCAVLTLTCAAMMDRSNRGWTGDVHRTVALGSQADGRKEEIELSENATGMLLVVTSQSKHQTTLDNRSDWALSRELKFKSAISLSVTPALAQPPRAR</sequence>